<protein>
    <recommendedName>
        <fullName evidence="4">Membrane-associated kinase regulator</fullName>
    </recommendedName>
</protein>
<dbReference type="PANTHER" id="PTHR36757:SF1">
    <property type="entry name" value="GENOME ASSEMBLY, CHROMOSOME: A04"/>
    <property type="match status" value="1"/>
</dbReference>
<dbReference type="STRING" id="56857.A0A200QCE4"/>
<accession>A0A200QCE4</accession>
<evidence type="ECO:0000256" key="1">
    <source>
        <dbReference type="SAM" id="MobiDB-lite"/>
    </source>
</evidence>
<feature type="region of interest" description="Disordered" evidence="1">
    <location>
        <begin position="165"/>
        <end position="209"/>
    </location>
</feature>
<proteinExistence type="predicted"/>
<evidence type="ECO:0000313" key="2">
    <source>
        <dbReference type="EMBL" id="OVA08134.1"/>
    </source>
</evidence>
<keyword evidence="3" id="KW-1185">Reference proteome</keyword>
<evidence type="ECO:0008006" key="4">
    <source>
        <dbReference type="Google" id="ProtNLM"/>
    </source>
</evidence>
<gene>
    <name evidence="2" type="ORF">BVC80_1725g17</name>
</gene>
<name>A0A200QCE4_MACCD</name>
<evidence type="ECO:0000313" key="3">
    <source>
        <dbReference type="Proteomes" id="UP000195402"/>
    </source>
</evidence>
<dbReference type="FunCoup" id="A0A200QCE4">
    <property type="interactions" value="218"/>
</dbReference>
<reference evidence="2 3" key="1">
    <citation type="journal article" date="2017" name="Mol. Plant">
        <title>The Genome of Medicinal Plant Macleaya cordata Provides New Insights into Benzylisoquinoline Alkaloids Metabolism.</title>
        <authorList>
            <person name="Liu X."/>
            <person name="Liu Y."/>
            <person name="Huang P."/>
            <person name="Ma Y."/>
            <person name="Qing Z."/>
            <person name="Tang Q."/>
            <person name="Cao H."/>
            <person name="Cheng P."/>
            <person name="Zheng Y."/>
            <person name="Yuan Z."/>
            <person name="Zhou Y."/>
            <person name="Liu J."/>
            <person name="Tang Z."/>
            <person name="Zhuo Y."/>
            <person name="Zhang Y."/>
            <person name="Yu L."/>
            <person name="Huang J."/>
            <person name="Yang P."/>
            <person name="Peng Q."/>
            <person name="Zhang J."/>
            <person name="Jiang W."/>
            <person name="Zhang Z."/>
            <person name="Lin K."/>
            <person name="Ro D.K."/>
            <person name="Chen X."/>
            <person name="Xiong X."/>
            <person name="Shang Y."/>
            <person name="Huang S."/>
            <person name="Zeng J."/>
        </authorList>
    </citation>
    <scope>NUCLEOTIDE SEQUENCE [LARGE SCALE GENOMIC DNA]</scope>
    <source>
        <strain evidence="3">cv. BLH2017</strain>
        <tissue evidence="2">Root</tissue>
    </source>
</reference>
<feature type="region of interest" description="Disordered" evidence="1">
    <location>
        <begin position="88"/>
        <end position="110"/>
    </location>
</feature>
<dbReference type="Pfam" id="PF07816">
    <property type="entry name" value="DUF1645"/>
    <property type="match status" value="1"/>
</dbReference>
<organism evidence="2 3">
    <name type="scientific">Macleaya cordata</name>
    <name type="common">Five-seeded plume-poppy</name>
    <name type="synonym">Bocconia cordata</name>
    <dbReference type="NCBI Taxonomy" id="56857"/>
    <lineage>
        <taxon>Eukaryota</taxon>
        <taxon>Viridiplantae</taxon>
        <taxon>Streptophyta</taxon>
        <taxon>Embryophyta</taxon>
        <taxon>Tracheophyta</taxon>
        <taxon>Spermatophyta</taxon>
        <taxon>Magnoliopsida</taxon>
        <taxon>Ranunculales</taxon>
        <taxon>Papaveraceae</taxon>
        <taxon>Papaveroideae</taxon>
        <taxon>Macleaya</taxon>
    </lineage>
</organism>
<sequence length="256" mass="28290">MAINLCSESPGFVMSPRISFSHNLCQNDVVQIESRHQDHRSDSSLLESNFDFCISSESFKQESSSADELFSDGKILPLLVREKLLPPKQNHQSDLPPPHPPTTNFTSTDMNSKKESLKEIMAMSSNSESAEKSSSKSFWRFKRSSSCGNGYKRSLICSLPLLSRSNSTGSAPIPKSKETQKHLQKPPLMSSSKSSYSSSSSQKPPLKKNYGSYTNINGIRINPVLNVPPPYISKGTANFLGLGSFFCNGKDKNKKK</sequence>
<comment type="caution">
    <text evidence="2">The sequence shown here is derived from an EMBL/GenBank/DDBJ whole genome shotgun (WGS) entry which is preliminary data.</text>
</comment>
<dbReference type="OrthoDB" id="1923860at2759"/>
<feature type="compositionally biased region" description="Low complexity" evidence="1">
    <location>
        <begin position="185"/>
        <end position="208"/>
    </location>
</feature>
<dbReference type="PANTHER" id="PTHR36757">
    <property type="entry name" value="BNAANNG22500D PROTEIN"/>
    <property type="match status" value="1"/>
</dbReference>
<dbReference type="InParanoid" id="A0A200QCE4"/>
<dbReference type="AlphaFoldDB" id="A0A200QCE4"/>
<dbReference type="InterPro" id="IPR012442">
    <property type="entry name" value="DUF1645_plant"/>
</dbReference>
<dbReference type="EMBL" id="MVGT01002359">
    <property type="protein sequence ID" value="OVA08134.1"/>
    <property type="molecule type" value="Genomic_DNA"/>
</dbReference>
<dbReference type="OMA" id="GHRRSFC"/>
<dbReference type="Proteomes" id="UP000195402">
    <property type="component" value="Unassembled WGS sequence"/>
</dbReference>